<feature type="compositionally biased region" description="Low complexity" evidence="3">
    <location>
        <begin position="856"/>
        <end position="866"/>
    </location>
</feature>
<sequence>MSGLFRGALNLIQGESTSNPIHPLVGTQLEVGSIRLRVDSLIAEGGFAVVFAAYDSAHKWYALKRQLTKDREAMEAVMLEIRILKELSGHPSIIEFHGAAQLKIPSGGVEFLLLTELCPGGSVADLMKNSRISPKQALRIFYAAARAICHMHERKVPITHRDMKIENLLFDATGRVKLCDFGSATVQTFHPDDTWNITRRTQLEEEMQRHTTPMYRAPEILDTYQNYVVGPQQDIWALGCVLFYLCYHVHPFEDSAKLRILNVAYTIPSGSEECRDILPVIESCLKADPVRRPGAKDLVERTEALSVALNIDLSKPVINVDTPLLKRVPGRSSGAASNAAPPRPPPPRSAVAEEVTEQASAMLGALKGQGLSLLKNLREKSSAVVQKVQAKLAPQEVTWITSRLCIIPVARHAQEQVDEDEWNARVASTGRPYVVYNLSARTMHSNNRVEQMPCALRNIRPQVHPPIDDILKVCSAIVTSLRHRPGTCVVLYGAESHCVMVSAALLVYCKLVGDVNDAYDFVSNKRRLVQRFAPSQIHILDLIKNLTSAASVVLLPRSRPMSLRSISFSPLPLLAGVRSGVRPIIEIYVNSSKVWESEGCKRSLTIAKSLSSELDVGDVLLDGQVTLLMSYSRSDSSDATSKKFMFSVVFHTSTAEELMKFARSDIDISAVEENNIPPDFSITNSEGNPSRFGPLFSDSGVLLQCMLAGRHHGYQALGQKPHIFQRIALGLRIISDDSLSYDSSTQEPDVLRAGSPDLLVLDFEEQKQIMDWYSMSSEASASMEAGRSEISSDASQIPVTSSSDFFETLEWTERQQVNAARPPPPPPPVIHEKPHVTDPNLFSILQSERTQTTGVSSPSSRSNSSRLPMQSGADIAEAYERQAGIRVSHVADPDADQYRFDCEKETPILSAFTPPCAPVSEFDLLDLGSSGPSNTDATQARSPDPFSDLLKDSWSVPTAPAAPNTDDLLGDWTAPTLGAGNPSAIHRNVSAPAFQPTSATTIDPFAEFLSQSASNPTSTQASTSNSGCNTPKPARPNYSRTAFEGLNNTNTTGKAKVSSDTFGDLLSSQGFTTSSAKNMNRTLGDMKRAEEIKEMDPVSIKIRDWVNGKEKNIRALLGSLNDVLWEGAEKWQQPSMADLLTANQVKRSYYKACLVVHPDKQVGQEHEKLARAIFTELNEAWNAFEQSGSQLL</sequence>
<feature type="domain" description="Protein kinase" evidence="4">
    <location>
        <begin position="36"/>
        <end position="305"/>
    </location>
</feature>
<dbReference type="InterPro" id="IPR000719">
    <property type="entry name" value="Prot_kinase_dom"/>
</dbReference>
<dbReference type="SMART" id="SM00220">
    <property type="entry name" value="S_TKc"/>
    <property type="match status" value="1"/>
</dbReference>
<accession>A0AA36HH28</accession>
<reference evidence="7" key="1">
    <citation type="submission" date="2023-07" db="EMBL/GenBank/DDBJ databases">
        <authorList>
            <consortium name="CYATHOMIX"/>
        </authorList>
    </citation>
    <scope>NUCLEOTIDE SEQUENCE</scope>
    <source>
        <strain evidence="7">N/A</strain>
    </source>
</reference>
<dbReference type="FunFam" id="1.10.287.110:FF:000002">
    <property type="entry name" value="putative tyrosine-protein phosphatase auxilin isoform X2"/>
    <property type="match status" value="1"/>
</dbReference>
<feature type="compositionally biased region" description="Low complexity" evidence="3">
    <location>
        <begin position="330"/>
        <end position="340"/>
    </location>
</feature>
<evidence type="ECO:0000259" key="6">
    <source>
        <dbReference type="PROSITE" id="PS51182"/>
    </source>
</evidence>
<name>A0AA36HH28_CYLNA</name>
<feature type="region of interest" description="Disordered" evidence="3">
    <location>
        <begin position="1012"/>
        <end position="1035"/>
    </location>
</feature>
<feature type="compositionally biased region" description="Polar residues" evidence="3">
    <location>
        <begin position="1012"/>
        <end position="1029"/>
    </location>
</feature>
<dbReference type="PROSITE" id="PS50011">
    <property type="entry name" value="PROTEIN_KINASE_DOM"/>
    <property type="match status" value="1"/>
</dbReference>
<evidence type="ECO:0000256" key="3">
    <source>
        <dbReference type="SAM" id="MobiDB-lite"/>
    </source>
</evidence>
<dbReference type="SMART" id="SM01326">
    <property type="entry name" value="PTEN_C2"/>
    <property type="match status" value="1"/>
</dbReference>
<feature type="compositionally biased region" description="Polar residues" evidence="3">
    <location>
        <begin position="930"/>
        <end position="941"/>
    </location>
</feature>
<dbReference type="Pfam" id="PF00069">
    <property type="entry name" value="Pkinase"/>
    <property type="match status" value="1"/>
</dbReference>
<evidence type="ECO:0008006" key="9">
    <source>
        <dbReference type="Google" id="ProtNLM"/>
    </source>
</evidence>
<dbReference type="Proteomes" id="UP001176961">
    <property type="component" value="Unassembled WGS sequence"/>
</dbReference>
<feature type="region of interest" description="Disordered" evidence="3">
    <location>
        <begin position="815"/>
        <end position="835"/>
    </location>
</feature>
<dbReference type="PANTHER" id="PTHR22967">
    <property type="entry name" value="SERINE/THREONINE PROTEIN KINASE"/>
    <property type="match status" value="1"/>
</dbReference>
<dbReference type="PROSITE" id="PS51182">
    <property type="entry name" value="C2_TENSIN"/>
    <property type="match status" value="1"/>
</dbReference>
<dbReference type="CDD" id="cd06257">
    <property type="entry name" value="DnaJ"/>
    <property type="match status" value="1"/>
</dbReference>
<evidence type="ECO:0000313" key="7">
    <source>
        <dbReference type="EMBL" id="CAJ0610271.1"/>
    </source>
</evidence>
<evidence type="ECO:0000256" key="2">
    <source>
        <dbReference type="ARBA" id="ARBA00022741"/>
    </source>
</evidence>
<dbReference type="GO" id="GO:0004674">
    <property type="term" value="F:protein serine/threonine kinase activity"/>
    <property type="evidence" value="ECO:0007669"/>
    <property type="project" value="TreeGrafter"/>
</dbReference>
<dbReference type="Gene3D" id="1.10.510.10">
    <property type="entry name" value="Transferase(Phosphotransferase) domain 1"/>
    <property type="match status" value="1"/>
</dbReference>
<proteinExistence type="predicted"/>
<dbReference type="InterPro" id="IPR029021">
    <property type="entry name" value="Prot-tyrosine_phosphatase-like"/>
</dbReference>
<dbReference type="InterPro" id="IPR001623">
    <property type="entry name" value="DnaJ_domain"/>
</dbReference>
<dbReference type="PANTHER" id="PTHR22967:SF105">
    <property type="entry name" value="CYCLIN-G-ASSOCIATED KINASE"/>
    <property type="match status" value="1"/>
</dbReference>
<keyword evidence="2" id="KW-0547">Nucleotide-binding</keyword>
<dbReference type="Pfam" id="PF10409">
    <property type="entry name" value="PTEN_C2"/>
    <property type="match status" value="1"/>
</dbReference>
<keyword evidence="8" id="KW-1185">Reference proteome</keyword>
<dbReference type="GO" id="GO:0005524">
    <property type="term" value="F:ATP binding"/>
    <property type="evidence" value="ECO:0007669"/>
    <property type="project" value="InterPro"/>
</dbReference>
<evidence type="ECO:0000256" key="1">
    <source>
        <dbReference type="ARBA" id="ARBA00004132"/>
    </source>
</evidence>
<dbReference type="GO" id="GO:0035612">
    <property type="term" value="F:AP-2 adaptor complex binding"/>
    <property type="evidence" value="ECO:0007669"/>
    <property type="project" value="TreeGrafter"/>
</dbReference>
<dbReference type="Gene3D" id="2.60.40.1110">
    <property type="match status" value="1"/>
</dbReference>
<protein>
    <recommendedName>
        <fullName evidence="9">Cyclin-G-associated kinase</fullName>
    </recommendedName>
</protein>
<evidence type="ECO:0000313" key="8">
    <source>
        <dbReference type="Proteomes" id="UP001176961"/>
    </source>
</evidence>
<dbReference type="AlphaFoldDB" id="A0AA36HH28"/>
<dbReference type="GO" id="GO:0045747">
    <property type="term" value="P:positive regulation of Notch signaling pathway"/>
    <property type="evidence" value="ECO:0007669"/>
    <property type="project" value="TreeGrafter"/>
</dbReference>
<evidence type="ECO:0000259" key="5">
    <source>
        <dbReference type="PROSITE" id="PS50076"/>
    </source>
</evidence>
<dbReference type="SUPFAM" id="SSF46565">
    <property type="entry name" value="Chaperone J-domain"/>
    <property type="match status" value="1"/>
</dbReference>
<comment type="caution">
    <text evidence="7">The sequence shown here is derived from an EMBL/GenBank/DDBJ whole genome shotgun (WGS) entry which is preliminary data.</text>
</comment>
<gene>
    <name evidence="7" type="ORF">CYNAS_LOCUS22254</name>
</gene>
<dbReference type="Gene3D" id="1.10.287.110">
    <property type="entry name" value="DnaJ domain"/>
    <property type="match status" value="1"/>
</dbReference>
<dbReference type="SUPFAM" id="SSF56112">
    <property type="entry name" value="Protein kinase-like (PK-like)"/>
    <property type="match status" value="1"/>
</dbReference>
<feature type="domain" description="J" evidence="5">
    <location>
        <begin position="1129"/>
        <end position="1189"/>
    </location>
</feature>
<evidence type="ECO:0000259" key="4">
    <source>
        <dbReference type="PROSITE" id="PS50011"/>
    </source>
</evidence>
<dbReference type="Gene3D" id="3.90.190.10">
    <property type="entry name" value="Protein tyrosine phosphatase superfamily"/>
    <property type="match status" value="1"/>
</dbReference>
<comment type="subcellular location">
    <subcellularLocation>
        <location evidence="1">Cytoplasmic vesicle</location>
        <location evidence="1">Clathrin-coated vesicle</location>
    </subcellularLocation>
</comment>
<feature type="region of interest" description="Disordered" evidence="3">
    <location>
        <begin position="329"/>
        <end position="350"/>
    </location>
</feature>
<dbReference type="PROSITE" id="PS00108">
    <property type="entry name" value="PROTEIN_KINASE_ST"/>
    <property type="match status" value="1"/>
</dbReference>
<feature type="region of interest" description="Disordered" evidence="3">
    <location>
        <begin position="927"/>
        <end position="969"/>
    </location>
</feature>
<organism evidence="7 8">
    <name type="scientific">Cylicocyclus nassatus</name>
    <name type="common">Nematode worm</name>
    <dbReference type="NCBI Taxonomy" id="53992"/>
    <lineage>
        <taxon>Eukaryota</taxon>
        <taxon>Metazoa</taxon>
        <taxon>Ecdysozoa</taxon>
        <taxon>Nematoda</taxon>
        <taxon>Chromadorea</taxon>
        <taxon>Rhabditida</taxon>
        <taxon>Rhabditina</taxon>
        <taxon>Rhabditomorpha</taxon>
        <taxon>Strongyloidea</taxon>
        <taxon>Strongylidae</taxon>
        <taxon>Cylicocyclus</taxon>
    </lineage>
</organism>
<feature type="region of interest" description="Disordered" evidence="3">
    <location>
        <begin position="849"/>
        <end position="869"/>
    </location>
</feature>
<dbReference type="InterPro" id="IPR036869">
    <property type="entry name" value="J_dom_sf"/>
</dbReference>
<dbReference type="GO" id="GO:0030136">
    <property type="term" value="C:clathrin-coated vesicle"/>
    <property type="evidence" value="ECO:0007669"/>
    <property type="project" value="UniProtKB-SubCell"/>
</dbReference>
<dbReference type="GO" id="GO:2000369">
    <property type="term" value="P:regulation of clathrin-dependent endocytosis"/>
    <property type="evidence" value="ECO:0007669"/>
    <property type="project" value="TreeGrafter"/>
</dbReference>
<feature type="domain" description="C2 tensin-type" evidence="6">
    <location>
        <begin position="558"/>
        <end position="689"/>
    </location>
</feature>
<dbReference type="InterPro" id="IPR011009">
    <property type="entry name" value="Kinase-like_dom_sf"/>
</dbReference>
<dbReference type="InterPro" id="IPR008271">
    <property type="entry name" value="Ser/Thr_kinase_AS"/>
</dbReference>
<dbReference type="InterPro" id="IPR014020">
    <property type="entry name" value="Tensin_C2-dom"/>
</dbReference>
<dbReference type="EMBL" id="CATQJL010000326">
    <property type="protein sequence ID" value="CAJ0610271.1"/>
    <property type="molecule type" value="Genomic_DNA"/>
</dbReference>
<dbReference type="PROSITE" id="PS50076">
    <property type="entry name" value="DNAJ_2"/>
    <property type="match status" value="1"/>
</dbReference>